<dbReference type="InParanoid" id="A0A5N4AM31"/>
<accession>A0A5N4AM31</accession>
<organism evidence="10 11">
    <name type="scientific">Photinus pyralis</name>
    <name type="common">Common eastern firefly</name>
    <name type="synonym">Lampyris pyralis</name>
    <dbReference type="NCBI Taxonomy" id="7054"/>
    <lineage>
        <taxon>Eukaryota</taxon>
        <taxon>Metazoa</taxon>
        <taxon>Ecdysozoa</taxon>
        <taxon>Arthropoda</taxon>
        <taxon>Hexapoda</taxon>
        <taxon>Insecta</taxon>
        <taxon>Pterygota</taxon>
        <taxon>Neoptera</taxon>
        <taxon>Endopterygota</taxon>
        <taxon>Coleoptera</taxon>
        <taxon>Polyphaga</taxon>
        <taxon>Elateriformia</taxon>
        <taxon>Elateroidea</taxon>
        <taxon>Lampyridae</taxon>
        <taxon>Lampyrinae</taxon>
        <taxon>Photinus</taxon>
    </lineage>
</organism>
<evidence type="ECO:0000256" key="8">
    <source>
        <dbReference type="ARBA" id="ARBA00048473"/>
    </source>
</evidence>
<evidence type="ECO:0000256" key="6">
    <source>
        <dbReference type="ARBA" id="ARBA00022989"/>
    </source>
</evidence>
<comment type="catalytic activity">
    <reaction evidence="8">
        <text>L-cystine(out) + H(+)(out) = L-cystine(in) + H(+)(in)</text>
        <dbReference type="Rhea" id="RHEA:66172"/>
        <dbReference type="ChEBI" id="CHEBI:15378"/>
        <dbReference type="ChEBI" id="CHEBI:35491"/>
    </reaction>
    <physiologicalReaction direction="left-to-right" evidence="8">
        <dbReference type="Rhea" id="RHEA:66173"/>
    </physiologicalReaction>
</comment>
<dbReference type="SMART" id="SM00679">
    <property type="entry name" value="CTNS"/>
    <property type="match status" value="2"/>
</dbReference>
<dbReference type="InterPro" id="IPR006603">
    <property type="entry name" value="PQ-loop_rpt"/>
</dbReference>
<keyword evidence="7 9" id="KW-0472">Membrane</keyword>
<keyword evidence="11" id="KW-1185">Reference proteome</keyword>
<keyword evidence="6 9" id="KW-1133">Transmembrane helix</keyword>
<dbReference type="AlphaFoldDB" id="A0A5N4AM31"/>
<keyword evidence="4 9" id="KW-0812">Transmembrane</keyword>
<evidence type="ECO:0000256" key="1">
    <source>
        <dbReference type="ARBA" id="ARBA00004127"/>
    </source>
</evidence>
<reference evidence="10 11" key="1">
    <citation type="journal article" date="2018" name="Elife">
        <title>Firefly genomes illuminate parallel origins of bioluminescence in beetles.</title>
        <authorList>
            <person name="Fallon T.R."/>
            <person name="Lower S.E."/>
            <person name="Chang C.H."/>
            <person name="Bessho-Uehara M."/>
            <person name="Martin G.J."/>
            <person name="Bewick A.J."/>
            <person name="Behringer M."/>
            <person name="Debat H.J."/>
            <person name="Wong I."/>
            <person name="Day J.C."/>
            <person name="Suvorov A."/>
            <person name="Silva C.J."/>
            <person name="Stanger-Hall K.F."/>
            <person name="Hall D.W."/>
            <person name="Schmitz R.J."/>
            <person name="Nelson D.R."/>
            <person name="Lewis S.M."/>
            <person name="Shigenobu S."/>
            <person name="Bybee S.M."/>
            <person name="Larracuente A.M."/>
            <person name="Oba Y."/>
            <person name="Weng J.K."/>
        </authorList>
    </citation>
    <scope>NUCLEOTIDE SEQUENCE [LARGE SCALE GENOMIC DNA]</scope>
    <source>
        <strain evidence="10">1611_PpyrPB1</strain>
        <tissue evidence="10">Whole body</tissue>
    </source>
</reference>
<name>A0A5N4AM31_PHOPY</name>
<dbReference type="InterPro" id="IPR005282">
    <property type="entry name" value="LC_transporter"/>
</dbReference>
<sequence>MYKFPDLPHIKNEVTISVDDLNIPLYAEDKFVIEVRNVNVSNARLNFVVDNADIVEIIPSSIGVGLVKVRNYVLRAVGKLGGRAEVVAKLSNGTGLDTVSMTVIVYKKEYLCKVSMMVGWVYFFAWSMSYYPQVRINHLRQSVIGPHIDYFVFSFLGIAFYALFNVVLYLVKEVQDEYLRRFPGSLIPVRLNDVLYSVHGTFMSLVIVGQFIKYEGKTNPPLSITAKVILGLLTAMFVVMFLLSAEACIPWLDFLNFCSSAGVMTSLIRFIPQVLANFKHKSVIGVSITTVIFDIVGGFFSTLQMCVDSYNYDDWISVFGNFTKFGLGLSTLLFDGIILLQYYVLYRDKNYVIH</sequence>
<comment type="similarity">
    <text evidence="2">Belongs to the cystinosin family.</text>
</comment>
<dbReference type="Pfam" id="PF04193">
    <property type="entry name" value="PQ-loop"/>
    <property type="match status" value="2"/>
</dbReference>
<feature type="transmembrane region" description="Helical" evidence="9">
    <location>
        <begin position="224"/>
        <end position="245"/>
    </location>
</feature>
<keyword evidence="5" id="KW-0677">Repeat</keyword>
<gene>
    <name evidence="10" type="ORF">PPYR_09393</name>
</gene>
<protein>
    <recommendedName>
        <fullName evidence="12">Cystinosin</fullName>
    </recommendedName>
</protein>
<comment type="subcellular location">
    <subcellularLocation>
        <location evidence="1">Endomembrane system</location>
        <topology evidence="1">Multi-pass membrane protein</topology>
    </subcellularLocation>
</comment>
<evidence type="ECO:0000256" key="5">
    <source>
        <dbReference type="ARBA" id="ARBA00022737"/>
    </source>
</evidence>
<evidence type="ECO:0000256" key="3">
    <source>
        <dbReference type="ARBA" id="ARBA00022448"/>
    </source>
</evidence>
<dbReference type="GO" id="GO:0012505">
    <property type="term" value="C:endomembrane system"/>
    <property type="evidence" value="ECO:0007669"/>
    <property type="project" value="UniProtKB-SubCell"/>
</dbReference>
<dbReference type="PANTHER" id="PTHR13131:SF5">
    <property type="entry name" value="CYSTINOSIN"/>
    <property type="match status" value="1"/>
</dbReference>
<feature type="transmembrane region" description="Helical" evidence="9">
    <location>
        <begin position="325"/>
        <end position="345"/>
    </location>
</feature>
<evidence type="ECO:0000256" key="7">
    <source>
        <dbReference type="ARBA" id="ARBA00023136"/>
    </source>
</evidence>
<comment type="caution">
    <text evidence="10">The sequence shown here is derived from an EMBL/GenBank/DDBJ whole genome shotgun (WGS) entry which is preliminary data.</text>
</comment>
<evidence type="ECO:0000256" key="4">
    <source>
        <dbReference type="ARBA" id="ARBA00022692"/>
    </source>
</evidence>
<dbReference type="Gene3D" id="1.20.1280.290">
    <property type="match status" value="1"/>
</dbReference>
<keyword evidence="3" id="KW-0813">Transport</keyword>
<proteinExistence type="inferred from homology"/>
<dbReference type="PANTHER" id="PTHR13131">
    <property type="entry name" value="CYSTINOSIN"/>
    <property type="match status" value="1"/>
</dbReference>
<evidence type="ECO:0000256" key="9">
    <source>
        <dbReference type="SAM" id="Phobius"/>
    </source>
</evidence>
<evidence type="ECO:0000313" key="11">
    <source>
        <dbReference type="Proteomes" id="UP000327044"/>
    </source>
</evidence>
<evidence type="ECO:0000313" key="10">
    <source>
        <dbReference type="EMBL" id="KAB0798400.1"/>
    </source>
</evidence>
<dbReference type="EMBL" id="VVIM01000006">
    <property type="protein sequence ID" value="KAB0798400.1"/>
    <property type="molecule type" value="Genomic_DNA"/>
</dbReference>
<dbReference type="GO" id="GO:0015184">
    <property type="term" value="F:L-cystine transmembrane transporter activity"/>
    <property type="evidence" value="ECO:0007669"/>
    <property type="project" value="TreeGrafter"/>
</dbReference>
<evidence type="ECO:0000256" key="2">
    <source>
        <dbReference type="ARBA" id="ARBA00006855"/>
    </source>
</evidence>
<dbReference type="Proteomes" id="UP000327044">
    <property type="component" value="Unassembled WGS sequence"/>
</dbReference>
<feature type="transmembrane region" description="Helical" evidence="9">
    <location>
        <begin position="150"/>
        <end position="171"/>
    </location>
</feature>
<feature type="transmembrane region" description="Helical" evidence="9">
    <location>
        <begin position="283"/>
        <end position="305"/>
    </location>
</feature>
<dbReference type="GO" id="GO:0005765">
    <property type="term" value="C:lysosomal membrane"/>
    <property type="evidence" value="ECO:0007669"/>
    <property type="project" value="TreeGrafter"/>
</dbReference>
<evidence type="ECO:0008006" key="12">
    <source>
        <dbReference type="Google" id="ProtNLM"/>
    </source>
</evidence>
<feature type="transmembrane region" description="Helical" evidence="9">
    <location>
        <begin position="110"/>
        <end position="130"/>
    </location>
</feature>
<feature type="transmembrane region" description="Helical" evidence="9">
    <location>
        <begin position="251"/>
        <end position="271"/>
    </location>
</feature>